<dbReference type="PANTHER" id="PTHR12338">
    <property type="entry name" value="AUTOTRANSPORTER"/>
    <property type="match status" value="1"/>
</dbReference>
<evidence type="ECO:0000256" key="1">
    <source>
        <dbReference type="SAM" id="MobiDB-lite"/>
    </source>
</evidence>
<dbReference type="SMART" id="SM00912">
    <property type="entry name" value="Haemagg_act"/>
    <property type="match status" value="1"/>
</dbReference>
<reference evidence="4 5" key="1">
    <citation type="submission" date="2020-08" db="EMBL/GenBank/DDBJ databases">
        <title>Genomic Encyclopedia of Type Strains, Phase IV (KMG-IV): sequencing the most valuable type-strain genomes for metagenomic binning, comparative biology and taxonomic classification.</title>
        <authorList>
            <person name="Goeker M."/>
        </authorList>
    </citation>
    <scope>NUCLEOTIDE SEQUENCE [LARGE SCALE GENOMIC DNA]</scope>
    <source>
        <strain evidence="4 5">DSM 12251</strain>
    </source>
</reference>
<dbReference type="RefSeq" id="WP_184204288.1">
    <property type="nucleotide sequence ID" value="NZ_JACHIF010000001.1"/>
</dbReference>
<feature type="domain" description="Filamentous haemagglutinin FhaB/tRNA nuclease CdiA-like TPS" evidence="3">
    <location>
        <begin position="123"/>
        <end position="245"/>
    </location>
</feature>
<sequence>MTFLQTLRRFKKQHTFLTASFTVFLALVGSMPPTLAADILRGGTAPSGPNPTGGGGGGGTPVNLEANRAMAQDILRRTHLSLEAVRQLQEAARLAAIHGPNNLGTGLPDVPNGLGEGGLEVDPGVSSNPGLWTGANLPSQAQTAGRTNVTIVQTAQQALLNWRTFNVGKETTLKFDQSAGGSNQSQWVAYNKVNDPSGRPSQILGRIEAPGQVYVINQNGILFGGSSQVNVHTLVASALPINDNLIQRGLLNNPDAQFLFSALALPAGSKGPTPGFTPPAAPASGKYGDVVVQAGAVIEAPTSAASVGGRVVLVGANVTNRGTILTPDGQTILAAGLQVGFVAHSSSDPSLRGLDTFVGAVVDPLSAVPEYAGTVKNEGLIDSPRANITLTGKTVEQNSVISSSTSVALNGRVDLSASYGAVTNSAYDPVLFPNVPAFLYQKTGTVRLADNSVTQILPEWASTEKVIGKELALRSQVNINGRAVYFGKDSTLLAPNALVKVDAGVWDYVGGTIPQSYFVHNGGQIYLDTNAVINVAGSTDVEVPVSQNFITLDLRASELADSPLQRFGALRGQTITVDIRNTGTYNGKAWVGTPLADLSGYANIIQRKVGELTVNGGSVDLNAGGSVVMQRGSNINTSAGWINYKGGAVKTTKLISNGNIYDIADATPNLVYSGIYTATSQPLSLKWATRDVFNNPITPKGAYDASGYVFSGDGGSVKIAAAAVALDGSFTSRTVAGPTQRVDAPKLSEFSLKFEAQELLTSVYPIFSPTPPTVTFQSGVEQTTADAFTLDANGSPTTLRADRLADVFLSPALLTQGGFGKLTVENNDGRIVVPADTTLQATVHGSLTLSAANMDILGTLSAPGGIIDLKVLNISPSVALALQRDPLPIEPPPSVGRGVFTLGASGRISTAGTLTDDRLHVGSPLRPDYAMAGGEIRINAYTANLLSGSVLDVSGGVLVDPGGAVHYGNAGGIQVKAGQDPTLGYVTGGKLLNLGSTLLGYSGGSHGGSLAIQAPLVQVGGAALHADTLLLQPDFFTRGGFSDYHLSGLGLPTATVGEFLPGVYIAPGTVITPVADSIVASTGPDLTTRIVRNPEGVRGPTDINFSAPGVNGLEGLKIRGEVILGVGASIRTDALAHVTLNGHGVAVLGSIETPGGHIEIQGGDDSFSLLYGDQSQALTTVYIGSQSVLSTAGKRLLLPDLYGRRIGAVLAGGLITVAGNIAAASGAVLDVSGASGILDLHPTAANPNVLYQSPTTSVAGSSLYSLYSQPVKVDSHGGAIVLAGAQMLATDATLRGFAGGSTALGGSLSVSSGRFYLPDVIPPVLDTNLVVRQSGSTLGSTFPQDASALGEALRASDGTPLIGRGYFAADRFAESGMDSLTLGGVLEFSGPTSITARGYLHVADGGVLFANDEVRLTAFSVVLGAPFQPPVRPEDELSQLPFTNVAPTHGAGRLIISSKHLEIGTLTLQNIGNATLAADQGDIIGNGIFTIAGNLTMRAGQIYTTSAGKFTTVAYDYLAGGVNQRGSITLEGSGRRSLPLSAGGTLSFYASNIAQKGVLVSPIGTINLGWDGTGTAPRDLLTGSTLPFPVTQQLTLGAGSITSVSAVDPYTGKGIVIPYGVSLDGSTWIDPRGVDITAGGLPKKIIHLAAANVTQAQGATVDLRGGGDLMAYRWVQGNGGTADILESSGSYAILPDYAANHAPYGAYNSLNTSTNLIRAAGAGYVNNGLQAGDRIYLAGSKNLAAGFYTLLPARYALLSGAVLVTPKAGLPVGSQELPGNVSVASGYTFNDQNATRTLPTVATRFEVIGQGVINARSEFQKFSANSFLAERARDLNVAVPELPQDSGYLLFQAGQSMSLNGQVLTQAQAASARGARVDISSALNFIINGGTATGTPGSIELNAATLSNWGAESLLIGGHRTDTGVTVRSSSITVNNAGSALTGADVILASLGGITLAANAEVKSTASTVTGEAETLNLNGNGSLVRVSRYEKAEVLRTGTSDAAGPSLTIAAGVRLTGGSLTLDTTSATNLNAGALLSANAYSINSGRVSLLLNSPGALQSNPGLVLSGTVLANLQAAKSLKILSYSSLDVYGTGQVGLPTTESLTLSAGEIRGFNQGPGSVNFTAKQITLDNRSNGSVVSTAPAVGNGTLHFNAETIMLGAGTLRVNQFANVFLNGAGGVLARGKGAFSTQRNLTVNAALITGERAASHGLYADGALVAQAPSATIGDRVTTGLGASLTLQGATVTASTRLVATSGLLSLQATNGNVQVSGRLDAGGTMQKFYDVTQYTDAGEVRLSATNGNVVLNAGSVVNVAAAAGGGNAGTLNVSAAEGGFNNLGTLLGHGGTGGSQGHFQLDVGAMPSIAVLNASLNGAGFLGSRDLRVRNGDVIMDGVSTVKNFRLSADQGSVTVTGTVNASGATGGSIQLIAHRDLTLNAGSVLTVAGEKFDSSGKGGSINLEAGAQRQGIAGNGSVDIQTGALLNLSVAAKIAGGESTVGSSASKGQFSGKLHIRAPQTSNFNDLNVKAINGTIVDASSIVVEGYRIYNLTSTGGLISSSVQSTIHQNAQAFQGAAGSTSANFTSITNRLLANNAALADALVLAPGAEIINTTGDLTLGALGSNTTGDWDLSTFRYGPKSVAGVLTLRAAGNLRFYNALSDGFSPTLASNDATWLWLARPTAQNSLLPVNAQSWSFRLTAGADFSATDFRQVRDVSALAAESGSLQLGKDGGTMSVTGGNNALTSTMIGASLTGGGRGLFQVIRTGSGDIDINTGRSVQLMNQFASIYTAGTRVADPTLGGGFDVSTLSQAGGTGSLGAVQQNYPAFYTMAGGHVNISAGLNIERLGASSSRELPNNWLYRRGYVDSATGEFGRTGFGVAVASTSWWVDFSNFFQGVGTLGGGNLTMTAGNDVTNVDAVAPTNARMPKGVPDASKLVELGGGDVTVRAGHNIDAGVYYVERGKGTLTAGGVITTNATRSPGQISALNGANAVQDPDTWLPTTLFVGKGGFDVSARGDVLLGPVANAFLLPQGVNNSYWNKTYFSTYAADSYLKVSSLGGDVTLRQGAMLNNVFLPMLQIWSSTQQLLSSISSATAQPWLRLAENNVAPFNTAFGLMPGTFRATAYSGDINIAGNITLSPSATGTLELLTQGSVHGLSPLGLISPSVGTVFTAWGASTIKVSDANPNSLPGVASPFAYQNLVGTTQASTTRANFLELVDKLFRESGGTTGAQAVLETRQALHDPSILHRNDPNPTRIYAQGGDISGLTFFSPKASRILAARDIVDLSLYIQNVSAQDVSIVAGGRDIIPYHANTLLRVAANSSGNITVQTLSGLGNGALAGDIQINGPGTLQVLAGGNLDLGSGPNNVNGTGAGLTSLGNVRNPFLPFEGANIIAGAGIGAATSLTDSRLDFASFITQYVMGAKGTSYLKEVSTNPNAPITPAGFALLPEEEQKRLALEIFFLVLRDAGRDHNNPDSDGFGNYNEGKKAIATLFKGDDWNGGIRTQARDIRTRNGGNITLFAPGGGLTLAANLIGAPLTPPGIITDAGGNINIFTHGSVNLGISRIFTLRGGNQIIWSTTGDIAAGSSSKTVQAAPPTRVIIDPQSADVATDLAGLATGGGIGVLASVKGVPPGSVDLIAPEGTIDAGDAGIRATGNLNIAAAAVLNAGNISVGGTSTGTAVGAVSAPSIGSISSANTNSAANNNTSAAQTVAQNRDTSSQEDLPSIITVEVLGYGGGTDDDEEEKDRSGAE</sequence>
<dbReference type="InterPro" id="IPR008638">
    <property type="entry name" value="FhaB/CdiA-like_TPS"/>
</dbReference>
<dbReference type="InterPro" id="IPR011050">
    <property type="entry name" value="Pectin_lyase_fold/virulence"/>
</dbReference>
<dbReference type="InterPro" id="IPR050909">
    <property type="entry name" value="Bact_Autotransporter_VF"/>
</dbReference>
<keyword evidence="5" id="KW-1185">Reference proteome</keyword>
<feature type="compositionally biased region" description="Gly residues" evidence="1">
    <location>
        <begin position="51"/>
        <end position="60"/>
    </location>
</feature>
<feature type="region of interest" description="Disordered" evidence="1">
    <location>
        <begin position="39"/>
        <end position="61"/>
    </location>
</feature>
<dbReference type="Pfam" id="PF12545">
    <property type="entry name" value="DUF3739"/>
    <property type="match status" value="1"/>
</dbReference>
<protein>
    <submittedName>
        <fullName evidence="4">Filamentous hemagglutinin family protein</fullName>
    </submittedName>
</protein>
<evidence type="ECO:0000259" key="3">
    <source>
        <dbReference type="SMART" id="SM00912"/>
    </source>
</evidence>
<feature type="compositionally biased region" description="Low complexity" evidence="1">
    <location>
        <begin position="3703"/>
        <end position="3712"/>
    </location>
</feature>
<dbReference type="Pfam" id="PF05860">
    <property type="entry name" value="TPS"/>
    <property type="match status" value="1"/>
</dbReference>
<accession>A0A7W8DN79</accession>
<dbReference type="InterPro" id="IPR012334">
    <property type="entry name" value="Pectin_lyas_fold"/>
</dbReference>
<dbReference type="EMBL" id="JACHIF010000001">
    <property type="protein sequence ID" value="MBB5035825.1"/>
    <property type="molecule type" value="Genomic_DNA"/>
</dbReference>
<dbReference type="InterPro" id="IPR021026">
    <property type="entry name" value="Filamn_hemagglutn_DUF3739"/>
</dbReference>
<dbReference type="NCBIfam" id="TIGR01901">
    <property type="entry name" value="adhes_NPXG"/>
    <property type="match status" value="1"/>
</dbReference>
<dbReference type="Proteomes" id="UP000534294">
    <property type="component" value="Unassembled WGS sequence"/>
</dbReference>
<evidence type="ECO:0000256" key="2">
    <source>
        <dbReference type="SAM" id="SignalP"/>
    </source>
</evidence>
<gene>
    <name evidence="4" type="ORF">HNQ64_000059</name>
</gene>
<organism evidence="4 5">
    <name type="scientific">Prosthecobacter dejongeii</name>
    <dbReference type="NCBI Taxonomy" id="48465"/>
    <lineage>
        <taxon>Bacteria</taxon>
        <taxon>Pseudomonadati</taxon>
        <taxon>Verrucomicrobiota</taxon>
        <taxon>Verrucomicrobiia</taxon>
        <taxon>Verrucomicrobiales</taxon>
        <taxon>Verrucomicrobiaceae</taxon>
        <taxon>Prosthecobacter</taxon>
    </lineage>
</organism>
<evidence type="ECO:0000313" key="5">
    <source>
        <dbReference type="Proteomes" id="UP000534294"/>
    </source>
</evidence>
<dbReference type="Gene3D" id="2.160.20.10">
    <property type="entry name" value="Single-stranded right-handed beta-helix, Pectin lyase-like"/>
    <property type="match status" value="1"/>
</dbReference>
<comment type="caution">
    <text evidence="4">The sequence shown here is derived from an EMBL/GenBank/DDBJ whole genome shotgun (WGS) entry which is preliminary data.</text>
</comment>
<feature type="chain" id="PRO_5030953261" evidence="2">
    <location>
        <begin position="37"/>
        <end position="3749"/>
    </location>
</feature>
<feature type="signal peptide" evidence="2">
    <location>
        <begin position="1"/>
        <end position="36"/>
    </location>
</feature>
<proteinExistence type="predicted"/>
<dbReference type="PANTHER" id="PTHR12338:SF5">
    <property type="entry name" value="ANTIGEN 43-RELATED"/>
    <property type="match status" value="1"/>
</dbReference>
<evidence type="ECO:0000313" key="4">
    <source>
        <dbReference type="EMBL" id="MBB5035825.1"/>
    </source>
</evidence>
<name>A0A7W8DN79_9BACT</name>
<keyword evidence="2" id="KW-0732">Signal</keyword>
<feature type="region of interest" description="Disordered" evidence="1">
    <location>
        <begin position="3703"/>
        <end position="3749"/>
    </location>
</feature>
<dbReference type="SUPFAM" id="SSF51126">
    <property type="entry name" value="Pectin lyase-like"/>
    <property type="match status" value="1"/>
</dbReference>